<proteinExistence type="predicted"/>
<organism evidence="1 2">
    <name type="scientific">Monosporascus cannonballus</name>
    <dbReference type="NCBI Taxonomy" id="155416"/>
    <lineage>
        <taxon>Eukaryota</taxon>
        <taxon>Fungi</taxon>
        <taxon>Dikarya</taxon>
        <taxon>Ascomycota</taxon>
        <taxon>Pezizomycotina</taxon>
        <taxon>Sordariomycetes</taxon>
        <taxon>Xylariomycetidae</taxon>
        <taxon>Xylariales</taxon>
        <taxon>Xylariales incertae sedis</taxon>
        <taxon>Monosporascus</taxon>
    </lineage>
</organism>
<evidence type="ECO:0000313" key="2">
    <source>
        <dbReference type="Proteomes" id="UP000294003"/>
    </source>
</evidence>
<comment type="caution">
    <text evidence="1">The sequence shown here is derived from an EMBL/GenBank/DDBJ whole genome shotgun (WGS) entry which is preliminary data.</text>
</comment>
<dbReference type="Proteomes" id="UP000294003">
    <property type="component" value="Unassembled WGS sequence"/>
</dbReference>
<accession>A0ABY0H493</accession>
<gene>
    <name evidence="1" type="ORF">DL762_007257</name>
</gene>
<dbReference type="EMBL" id="QJNS01000259">
    <property type="protein sequence ID" value="RYO81188.1"/>
    <property type="molecule type" value="Genomic_DNA"/>
</dbReference>
<sequence length="105" mass="12276">MVYYAYAKNSNDDWSWRYVIIAPTFHILNDWYNAVRGRVGEDVLWRVSDDFYVFNRQRLNLGRSTTTGAEAPQFMNKLIFQLLSDNEGRNITTFVNELANTRTAA</sequence>
<evidence type="ECO:0000313" key="1">
    <source>
        <dbReference type="EMBL" id="RYO81188.1"/>
    </source>
</evidence>
<reference evidence="1 2" key="1">
    <citation type="submission" date="2018-06" db="EMBL/GenBank/DDBJ databases">
        <title>Complete Genomes of Monosporascus.</title>
        <authorList>
            <person name="Robinson A.J."/>
            <person name="Natvig D.O."/>
        </authorList>
    </citation>
    <scope>NUCLEOTIDE SEQUENCE [LARGE SCALE GENOMIC DNA]</scope>
    <source>
        <strain evidence="1 2">CBS 609.92</strain>
    </source>
</reference>
<keyword evidence="2" id="KW-1185">Reference proteome</keyword>
<protein>
    <submittedName>
        <fullName evidence="1">Uncharacterized protein</fullName>
    </submittedName>
</protein>
<name>A0ABY0H493_9PEZI</name>